<name>B6GX04_PENRW</name>
<sequence length="130" mass="14759">MDLNEADIDHSGFYTDGRSQAISLPFIPLPRRTLAYEDHGSLQVVGQSPTSNPCLVDETLDITDSFDMQAYYYDIEASPLQTSHADLLNKEYIVTAQLSSDRGKSIFSWLSQQLIISIDHVWFKFAKIRQ</sequence>
<dbReference type="HOGENOM" id="CLU_1938844_0_0_1"/>
<dbReference type="EMBL" id="AM920427">
    <property type="protein sequence ID" value="CAP80011.1"/>
    <property type="molecule type" value="Genomic_DNA"/>
</dbReference>
<proteinExistence type="predicted"/>
<dbReference type="OrthoDB" id="4356827at2759"/>
<dbReference type="Proteomes" id="UP000000724">
    <property type="component" value="Contig Pc00c12"/>
</dbReference>
<reference evidence="1 2" key="1">
    <citation type="journal article" date="2008" name="Nat. Biotechnol.">
        <title>Genome sequencing and analysis of the filamentous fungus Penicillium chrysogenum.</title>
        <authorList>
            <person name="van den Berg M.A."/>
            <person name="Albang R."/>
            <person name="Albermann K."/>
            <person name="Badger J.H."/>
            <person name="Daran J.-M."/>
            <person name="Driessen A.J.M."/>
            <person name="Garcia-Estrada C."/>
            <person name="Fedorova N.D."/>
            <person name="Harris D.M."/>
            <person name="Heijne W.H.M."/>
            <person name="Joardar V.S."/>
            <person name="Kiel J.A.K.W."/>
            <person name="Kovalchuk A."/>
            <person name="Martin J.F."/>
            <person name="Nierman W.C."/>
            <person name="Nijland J.G."/>
            <person name="Pronk J.T."/>
            <person name="Roubos J.A."/>
            <person name="van der Klei I.J."/>
            <person name="van Peij N.N.M.E."/>
            <person name="Veenhuis M."/>
            <person name="von Doehren H."/>
            <person name="Wagner C."/>
            <person name="Wortman J.R."/>
            <person name="Bovenberg R.A.L."/>
        </authorList>
    </citation>
    <scope>NUCLEOTIDE SEQUENCE [LARGE SCALE GENOMIC DNA]</scope>
    <source>
        <strain evidence="2">ATCC 28089 / DSM 1075 / NRRL 1951 / Wisconsin 54-1255</strain>
    </source>
</reference>
<evidence type="ECO:0000313" key="2">
    <source>
        <dbReference type="Proteomes" id="UP000000724"/>
    </source>
</evidence>
<evidence type="ECO:0000313" key="1">
    <source>
        <dbReference type="EMBL" id="CAP80011.1"/>
    </source>
</evidence>
<protein>
    <submittedName>
        <fullName evidence="1">Uncharacterized protein</fullName>
    </submittedName>
</protein>
<dbReference type="AlphaFoldDB" id="B6GX04"/>
<gene>
    <name evidence="1" type="ORF">Pc12g03840</name>
    <name evidence="1" type="ORF">PCH_Pc12g03840</name>
</gene>
<dbReference type="OMA" id="MLAYEDQ"/>
<keyword evidence="2" id="KW-1185">Reference proteome</keyword>
<organism evidence="1 2">
    <name type="scientific">Penicillium rubens (strain ATCC 28089 / DSM 1075 / NRRL 1951 / Wisconsin 54-1255)</name>
    <name type="common">Penicillium chrysogenum</name>
    <dbReference type="NCBI Taxonomy" id="500485"/>
    <lineage>
        <taxon>Eukaryota</taxon>
        <taxon>Fungi</taxon>
        <taxon>Dikarya</taxon>
        <taxon>Ascomycota</taxon>
        <taxon>Pezizomycotina</taxon>
        <taxon>Eurotiomycetes</taxon>
        <taxon>Eurotiomycetidae</taxon>
        <taxon>Eurotiales</taxon>
        <taxon>Aspergillaceae</taxon>
        <taxon>Penicillium</taxon>
        <taxon>Penicillium chrysogenum species complex</taxon>
    </lineage>
</organism>
<accession>B6GX04</accession>
<dbReference type="VEuPathDB" id="FungiDB:PCH_Pc12g03840"/>